<organism evidence="2 3">
    <name type="scientific">Plesiocystis pacifica SIR-1</name>
    <dbReference type="NCBI Taxonomy" id="391625"/>
    <lineage>
        <taxon>Bacteria</taxon>
        <taxon>Pseudomonadati</taxon>
        <taxon>Myxococcota</taxon>
        <taxon>Polyangia</taxon>
        <taxon>Nannocystales</taxon>
        <taxon>Nannocystaceae</taxon>
        <taxon>Plesiocystis</taxon>
    </lineage>
</organism>
<dbReference type="EMBL" id="ABCS01000108">
    <property type="protein sequence ID" value="EDM74990.1"/>
    <property type="molecule type" value="Genomic_DNA"/>
</dbReference>
<dbReference type="RefSeq" id="WP_006975870.1">
    <property type="nucleotide sequence ID" value="NZ_ABCS01000108.1"/>
</dbReference>
<dbReference type="Proteomes" id="UP000005801">
    <property type="component" value="Unassembled WGS sequence"/>
</dbReference>
<accession>A6GGN0</accession>
<keyword evidence="3" id="KW-1185">Reference proteome</keyword>
<dbReference type="STRING" id="391625.PPSIR1_19067"/>
<dbReference type="AlphaFoldDB" id="A6GGN0"/>
<protein>
    <submittedName>
        <fullName evidence="2">Uncharacterized protein</fullName>
    </submittedName>
</protein>
<gene>
    <name evidence="2" type="ORF">PPSIR1_19067</name>
</gene>
<evidence type="ECO:0000256" key="1">
    <source>
        <dbReference type="SAM" id="MobiDB-lite"/>
    </source>
</evidence>
<sequence length="660" mass="72799">MLLRPDETFIDEVTNRAERVFPRGSEWTTFRSHLPDDEVFKNSILDPAIGVGGELALKTFASADWQNWVASAQIGLYEIGTRIGLPRLQGTSLAQGMSTVYSHLGSTLNTIQAYENPAEMIPELIQNTGMQVVQQITGQSGMVSQTVAQVVAAAVWAVNVGRAKVHADLAKDVPLPPLQSEDPATDTWQMNRVFEVFRSRGTGGGVVYPDGEVVAASNANYTSFFLPAYRTDGQWEIQHRHQGIAAQQGRPRVARGPRGETQYRFDPGDGSSFGFMPGTTTTLRVLQASYRYYHSVRGTPVDRYALRCKGIDRPCYKSVKTFDGSRDCRQCVDPESVWPVKGVGWAYGGSPLNATTPGENVGEFYLSTNKFLLNLLDSIAKPGPLLYTVNTDRIFEEWKESFELFWEFMRSQWKAHRGSGWRGLLSRLATTMTAFERDGEVHLGGRNPRMPAKLIASARAPTFDIPFSDSIFARLIAPYCTDLVRMQLRELETLSVAYVPPGVGALYFSNGKILRNKLGDRFESSRRELLASSKRMLVDLRRVTDPEYRKALEDSGVKASTVNPLLHGSPGIEGELLRPSNKPPRALKPPRVARQPPLGATVLLTNPVRLGQGGSKEGTTAKQGNQREIWAVLAGSAALTAAAGVAFYQLSKDDRDPEPQ</sequence>
<evidence type="ECO:0000313" key="2">
    <source>
        <dbReference type="EMBL" id="EDM74990.1"/>
    </source>
</evidence>
<comment type="caution">
    <text evidence="2">The sequence shown here is derived from an EMBL/GenBank/DDBJ whole genome shotgun (WGS) entry which is preliminary data.</text>
</comment>
<proteinExistence type="predicted"/>
<evidence type="ECO:0000313" key="3">
    <source>
        <dbReference type="Proteomes" id="UP000005801"/>
    </source>
</evidence>
<name>A6GGN0_9BACT</name>
<reference evidence="2 3" key="1">
    <citation type="submission" date="2007-06" db="EMBL/GenBank/DDBJ databases">
        <authorList>
            <person name="Shimkets L."/>
            <person name="Ferriera S."/>
            <person name="Johnson J."/>
            <person name="Kravitz S."/>
            <person name="Beeson K."/>
            <person name="Sutton G."/>
            <person name="Rogers Y.-H."/>
            <person name="Friedman R."/>
            <person name="Frazier M."/>
            <person name="Venter J.C."/>
        </authorList>
    </citation>
    <scope>NUCLEOTIDE SEQUENCE [LARGE SCALE GENOMIC DNA]</scope>
    <source>
        <strain evidence="2 3">SIR-1</strain>
    </source>
</reference>
<feature type="region of interest" description="Disordered" evidence="1">
    <location>
        <begin position="568"/>
        <end position="593"/>
    </location>
</feature>
<dbReference type="OrthoDB" id="5527105at2"/>